<keyword evidence="2" id="KW-1185">Reference proteome</keyword>
<dbReference type="Gene3D" id="3.30.1330.40">
    <property type="entry name" value="RutC-like"/>
    <property type="match status" value="1"/>
</dbReference>
<dbReference type="SUPFAM" id="SSF55298">
    <property type="entry name" value="YjgF-like"/>
    <property type="match status" value="1"/>
</dbReference>
<reference evidence="1 2" key="1">
    <citation type="submission" date="2019-09" db="EMBL/GenBank/DDBJ databases">
        <authorList>
            <person name="Duangmal K."/>
            <person name="Teo W.F.A."/>
            <person name="Lipun K."/>
        </authorList>
    </citation>
    <scope>NUCLEOTIDE SEQUENCE [LARGE SCALE GENOMIC DNA]</scope>
    <source>
        <strain evidence="1 2">K1PN6</strain>
    </source>
</reference>
<name>A0A5N8WJI9_9ACTN</name>
<dbReference type="AlphaFoldDB" id="A0A5N8WJI9"/>
<comment type="caution">
    <text evidence="1">The sequence shown here is derived from an EMBL/GenBank/DDBJ whole genome shotgun (WGS) entry which is preliminary data.</text>
</comment>
<dbReference type="RefSeq" id="WP_152858830.1">
    <property type="nucleotide sequence ID" value="NZ_VMNX01000004.1"/>
</dbReference>
<dbReference type="GO" id="GO:0019239">
    <property type="term" value="F:deaminase activity"/>
    <property type="evidence" value="ECO:0007669"/>
    <property type="project" value="TreeGrafter"/>
</dbReference>
<evidence type="ECO:0000313" key="1">
    <source>
        <dbReference type="EMBL" id="MPY47623.1"/>
    </source>
</evidence>
<dbReference type="GO" id="GO:0005829">
    <property type="term" value="C:cytosol"/>
    <property type="evidence" value="ECO:0007669"/>
    <property type="project" value="TreeGrafter"/>
</dbReference>
<evidence type="ECO:0000313" key="2">
    <source>
        <dbReference type="Proteomes" id="UP000373149"/>
    </source>
</evidence>
<organism evidence="1 2">
    <name type="scientific">Streptomyces acidicola</name>
    <dbReference type="NCBI Taxonomy" id="2596892"/>
    <lineage>
        <taxon>Bacteria</taxon>
        <taxon>Bacillati</taxon>
        <taxon>Actinomycetota</taxon>
        <taxon>Actinomycetes</taxon>
        <taxon>Kitasatosporales</taxon>
        <taxon>Streptomycetaceae</taxon>
        <taxon>Streptomyces</taxon>
    </lineage>
</organism>
<accession>A0A5N8WJI9</accession>
<dbReference type="InterPro" id="IPR006175">
    <property type="entry name" value="YjgF/YER057c/UK114"/>
</dbReference>
<dbReference type="Pfam" id="PF01042">
    <property type="entry name" value="Ribonuc_L-PSP"/>
    <property type="match status" value="1"/>
</dbReference>
<dbReference type="PANTHER" id="PTHR11803:SF39">
    <property type="entry name" value="2-IMINOBUTANOATE_2-IMINOPROPANOATE DEAMINASE"/>
    <property type="match status" value="1"/>
</dbReference>
<dbReference type="EMBL" id="VMNX01000004">
    <property type="protein sequence ID" value="MPY47623.1"/>
    <property type="molecule type" value="Genomic_DNA"/>
</dbReference>
<protein>
    <submittedName>
        <fullName evidence="1">Uncharacterized protein</fullName>
    </submittedName>
</protein>
<sequence length="145" mass="15849">MSAAATSTPEFFVTPGYGETQLVAMHYSQAVRTGDRVETSGQGGWDDDWNFPEALEDEIIQAFDNVERTLAPAGATWRDVIAVNSYHIPSAADSIDEDHNRVMVEQFRRRMGDRAPIWTEVGVSALGAPGMRVEIRVTAILGHGG</sequence>
<dbReference type="PANTHER" id="PTHR11803">
    <property type="entry name" value="2-IMINOBUTANOATE/2-IMINOPROPANOATE DEAMINASE RIDA"/>
    <property type="match status" value="1"/>
</dbReference>
<dbReference type="InterPro" id="IPR035959">
    <property type="entry name" value="RutC-like_sf"/>
</dbReference>
<gene>
    <name evidence="1" type="ORF">FPZ41_03030</name>
</gene>
<proteinExistence type="predicted"/>
<dbReference type="Proteomes" id="UP000373149">
    <property type="component" value="Unassembled WGS sequence"/>
</dbReference>